<dbReference type="RefSeq" id="WP_163676024.1">
    <property type="nucleotide sequence ID" value="NZ_JAAIYP010000031.1"/>
</dbReference>
<gene>
    <name evidence="1" type="ORF">G4223_05205</name>
</gene>
<dbReference type="EMBL" id="JAAIYP010000031">
    <property type="protein sequence ID" value="NFV79505.1"/>
    <property type="molecule type" value="Genomic_DNA"/>
</dbReference>
<comment type="caution">
    <text evidence="1">The sequence shown here is derived from an EMBL/GenBank/DDBJ whole genome shotgun (WGS) entry which is preliminary data.</text>
</comment>
<sequence>MYAVDRHDKVVPYTDLPQSSTVEGPLVLATDNALILAYELAPVAQDGPETIVVVKFERPRCHYLGGPNDEARNGHPLMGRGLGFHGLYEVLNSSWIRSLERMNRVHPRHDTRLFEGLRHFIICFQDATFECVAHGASRVAAVEEEVRLSGDLLALMEKHLRG</sequence>
<proteinExistence type="predicted"/>
<keyword evidence="2" id="KW-1185">Reference proteome</keyword>
<name>A0A7C9QSK3_9PROT</name>
<dbReference type="AlphaFoldDB" id="A0A7C9QSK3"/>
<protein>
    <submittedName>
        <fullName evidence="1">Uncharacterized protein</fullName>
    </submittedName>
</protein>
<reference evidence="1 2" key="1">
    <citation type="submission" date="2020-02" db="EMBL/GenBank/DDBJ databases">
        <authorList>
            <person name="Dziuba M."/>
            <person name="Kuznetsov B."/>
            <person name="Mardanov A."/>
            <person name="Ravin N."/>
            <person name="Grouzdev D."/>
        </authorList>
    </citation>
    <scope>NUCLEOTIDE SEQUENCE [LARGE SCALE GENOMIC DNA]</scope>
    <source>
        <strain evidence="1 2">SpK</strain>
    </source>
</reference>
<evidence type="ECO:0000313" key="2">
    <source>
        <dbReference type="Proteomes" id="UP000480684"/>
    </source>
</evidence>
<organism evidence="1 2">
    <name type="scientific">Magnetospirillum aberrantis SpK</name>
    <dbReference type="NCBI Taxonomy" id="908842"/>
    <lineage>
        <taxon>Bacteria</taxon>
        <taxon>Pseudomonadati</taxon>
        <taxon>Pseudomonadota</taxon>
        <taxon>Alphaproteobacteria</taxon>
        <taxon>Rhodospirillales</taxon>
        <taxon>Rhodospirillaceae</taxon>
        <taxon>Magnetospirillum</taxon>
    </lineage>
</organism>
<accession>A0A7C9QSK3</accession>
<dbReference type="Proteomes" id="UP000480684">
    <property type="component" value="Unassembled WGS sequence"/>
</dbReference>
<evidence type="ECO:0000313" key="1">
    <source>
        <dbReference type="EMBL" id="NFV79505.1"/>
    </source>
</evidence>